<dbReference type="Gene3D" id="3.40.309.10">
    <property type="entry name" value="Aldehyde Dehydrogenase, Chain A, domain 2"/>
    <property type="match status" value="1"/>
</dbReference>
<evidence type="ECO:0000256" key="1">
    <source>
        <dbReference type="ARBA" id="ARBA00009986"/>
    </source>
</evidence>
<gene>
    <name evidence="6" type="ORF">SAMN06265348_102490</name>
</gene>
<dbReference type="GO" id="GO:0005737">
    <property type="term" value="C:cytoplasm"/>
    <property type="evidence" value="ECO:0007669"/>
    <property type="project" value="TreeGrafter"/>
</dbReference>
<evidence type="ECO:0000313" key="7">
    <source>
        <dbReference type="Proteomes" id="UP000320300"/>
    </source>
</evidence>
<protein>
    <recommendedName>
        <fullName evidence="3">Aldehyde dehydrogenase</fullName>
    </recommendedName>
</protein>
<dbReference type="InterPro" id="IPR015590">
    <property type="entry name" value="Aldehyde_DH_dom"/>
</dbReference>
<dbReference type="RefSeq" id="WP_142527136.1">
    <property type="nucleotide sequence ID" value="NZ_CBCSJO010000003.1"/>
</dbReference>
<dbReference type="PANTHER" id="PTHR43570">
    <property type="entry name" value="ALDEHYDE DEHYDROGENASE"/>
    <property type="match status" value="1"/>
</dbReference>
<dbReference type="Pfam" id="PF00171">
    <property type="entry name" value="Aldedh"/>
    <property type="match status" value="1"/>
</dbReference>
<name>A0A521BPA7_9SPHI</name>
<dbReference type="PANTHER" id="PTHR43570:SF16">
    <property type="entry name" value="ALDEHYDE DEHYDROGENASE TYPE III, ISOFORM Q"/>
    <property type="match status" value="1"/>
</dbReference>
<dbReference type="InterPro" id="IPR012394">
    <property type="entry name" value="Aldehyde_DH_NAD(P)"/>
</dbReference>
<evidence type="ECO:0000256" key="2">
    <source>
        <dbReference type="ARBA" id="ARBA00023002"/>
    </source>
</evidence>
<dbReference type="InterPro" id="IPR016162">
    <property type="entry name" value="Ald_DH_N"/>
</dbReference>
<dbReference type="InterPro" id="IPR016161">
    <property type="entry name" value="Ald_DH/histidinol_DH"/>
</dbReference>
<feature type="active site" evidence="4">
    <location>
        <position position="245"/>
    </location>
</feature>
<dbReference type="FunFam" id="3.40.309.10:FF:000003">
    <property type="entry name" value="Aldehyde dehydrogenase"/>
    <property type="match status" value="1"/>
</dbReference>
<dbReference type="SUPFAM" id="SSF53720">
    <property type="entry name" value="ALDH-like"/>
    <property type="match status" value="1"/>
</dbReference>
<comment type="similarity">
    <text evidence="1 3">Belongs to the aldehyde dehydrogenase family.</text>
</comment>
<keyword evidence="2 3" id="KW-0560">Oxidoreductase</keyword>
<evidence type="ECO:0000313" key="6">
    <source>
        <dbReference type="EMBL" id="SMO48973.1"/>
    </source>
</evidence>
<dbReference type="GO" id="GO:0006081">
    <property type="term" value="P:aldehyde metabolic process"/>
    <property type="evidence" value="ECO:0007669"/>
    <property type="project" value="InterPro"/>
</dbReference>
<dbReference type="InterPro" id="IPR016163">
    <property type="entry name" value="Ald_DH_C"/>
</dbReference>
<dbReference type="PIRSF" id="PIRSF036492">
    <property type="entry name" value="ALDH"/>
    <property type="match status" value="1"/>
</dbReference>
<dbReference type="CDD" id="cd07087">
    <property type="entry name" value="ALDH_F3-13-14_CALDH-like"/>
    <property type="match status" value="1"/>
</dbReference>
<feature type="domain" description="Aldehyde dehydrogenase" evidence="5">
    <location>
        <begin position="22"/>
        <end position="429"/>
    </location>
</feature>
<reference evidence="6 7" key="1">
    <citation type="submission" date="2017-05" db="EMBL/GenBank/DDBJ databases">
        <authorList>
            <person name="Varghese N."/>
            <person name="Submissions S."/>
        </authorList>
    </citation>
    <scope>NUCLEOTIDE SEQUENCE [LARGE SCALE GENOMIC DNA]</scope>
    <source>
        <strain evidence="6 7">DSM 19036</strain>
    </source>
</reference>
<sequence>MNKYQELLNRQKSYFNTSITKSLEWRIGQLDRMAGMLKENMNEFYQTVSQDFKTAISEQVFEVNAPLGIIELVKSELKNWLKPIPAAVPKFLADAGYSGAIQRDPFGSTLIIGPFNGPILLLLYPAITAISAGNTVVLKTSVDTPATSALLDKLIPQYFEPEAVAVVSGGVEEVTELLKLPFDFIFFTGSARVGKIILRAAAEHLTPVVLELGGHNPAVIDETADIADAAKKIVWGATTWAGQFCASPGYAYVHESVAEEFVKEAKKAVVELYGDDPKNNPDYSSIINAGHVKRLAGLIDQSKVVAGGESSEAERYVAPTLLYPVAWEDKIMEDEIFGPILPILTYTNLDKAISNINNAPKPLATYVFSTDKTNTDKLLKSLSFGGGGVNIVNVQLFVATLPFGGVGSSGMGNYVGKFGFDSLTNPKSILISPAGAAIDHLYPPYTMDKLQALNNWFEY</sequence>
<proteinExistence type="inferred from homology"/>
<evidence type="ECO:0000256" key="4">
    <source>
        <dbReference type="PIRSR" id="PIRSR036492-1"/>
    </source>
</evidence>
<dbReference type="Proteomes" id="UP000320300">
    <property type="component" value="Unassembled WGS sequence"/>
</dbReference>
<keyword evidence="7" id="KW-1185">Reference proteome</keyword>
<accession>A0A521BPA7</accession>
<organism evidence="6 7">
    <name type="scientific">Pedobacter westerhofensis</name>
    <dbReference type="NCBI Taxonomy" id="425512"/>
    <lineage>
        <taxon>Bacteria</taxon>
        <taxon>Pseudomonadati</taxon>
        <taxon>Bacteroidota</taxon>
        <taxon>Sphingobacteriia</taxon>
        <taxon>Sphingobacteriales</taxon>
        <taxon>Sphingobacteriaceae</taxon>
        <taxon>Pedobacter</taxon>
    </lineage>
</organism>
<evidence type="ECO:0000256" key="3">
    <source>
        <dbReference type="PIRNR" id="PIRNR036492"/>
    </source>
</evidence>
<dbReference type="AlphaFoldDB" id="A0A521BPA7"/>
<dbReference type="EMBL" id="FXTN01000002">
    <property type="protein sequence ID" value="SMO48973.1"/>
    <property type="molecule type" value="Genomic_DNA"/>
</dbReference>
<feature type="active site" evidence="4">
    <location>
        <position position="211"/>
    </location>
</feature>
<dbReference type="GO" id="GO:0004029">
    <property type="term" value="F:aldehyde dehydrogenase (NAD+) activity"/>
    <property type="evidence" value="ECO:0007669"/>
    <property type="project" value="TreeGrafter"/>
</dbReference>
<dbReference type="OrthoDB" id="781568at2"/>
<dbReference type="Gene3D" id="3.40.605.10">
    <property type="entry name" value="Aldehyde Dehydrogenase, Chain A, domain 1"/>
    <property type="match status" value="1"/>
</dbReference>
<evidence type="ECO:0000259" key="5">
    <source>
        <dbReference type="Pfam" id="PF00171"/>
    </source>
</evidence>